<feature type="domain" description="ABC3 transporter permease C-terminal" evidence="8">
    <location>
        <begin position="1170"/>
        <end position="1285"/>
    </location>
</feature>
<feature type="transmembrane region" description="Helical" evidence="7">
    <location>
        <begin position="1221"/>
        <end position="1246"/>
    </location>
</feature>
<keyword evidence="2" id="KW-1003">Cell membrane</keyword>
<dbReference type="InterPro" id="IPR003838">
    <property type="entry name" value="ABC3_permease_C"/>
</dbReference>
<feature type="transmembrane region" description="Helical" evidence="7">
    <location>
        <begin position="941"/>
        <end position="961"/>
    </location>
</feature>
<evidence type="ECO:0000313" key="10">
    <source>
        <dbReference type="Proteomes" id="UP000269544"/>
    </source>
</evidence>
<proteinExistence type="predicted"/>
<protein>
    <submittedName>
        <fullName evidence="9">ATPase involved in DNA repair</fullName>
    </submittedName>
</protein>
<reference evidence="9 10" key="1">
    <citation type="submission" date="2018-12" db="EMBL/GenBank/DDBJ databases">
        <authorList>
            <consortium name="Pathogen Informatics"/>
        </authorList>
    </citation>
    <scope>NUCLEOTIDE SEQUENCE [LARGE SCALE GENOMIC DNA]</scope>
    <source>
        <strain evidence="9 10">NCTC13079</strain>
    </source>
</reference>
<feature type="transmembrane region" description="Helical" evidence="7">
    <location>
        <begin position="863"/>
        <end position="886"/>
    </location>
</feature>
<organism evidence="9 10">
    <name type="scientific">Aedoeadaptatus ivorii</name>
    <dbReference type="NCBI Taxonomy" id="54006"/>
    <lineage>
        <taxon>Bacteria</taxon>
        <taxon>Bacillati</taxon>
        <taxon>Bacillota</taxon>
        <taxon>Tissierellia</taxon>
        <taxon>Tissierellales</taxon>
        <taxon>Peptoniphilaceae</taxon>
        <taxon>Aedoeadaptatus</taxon>
    </lineage>
</organism>
<comment type="subcellular location">
    <subcellularLocation>
        <location evidence="1">Cell membrane</location>
        <topology evidence="1">Multi-pass membrane protein</topology>
    </subcellularLocation>
</comment>
<evidence type="ECO:0000256" key="3">
    <source>
        <dbReference type="ARBA" id="ARBA00022692"/>
    </source>
</evidence>
<dbReference type="OrthoDB" id="5137249at2"/>
<evidence type="ECO:0000256" key="4">
    <source>
        <dbReference type="ARBA" id="ARBA00022989"/>
    </source>
</evidence>
<keyword evidence="4 7" id="KW-1133">Transmembrane helix</keyword>
<dbReference type="GO" id="GO:0005886">
    <property type="term" value="C:plasma membrane"/>
    <property type="evidence" value="ECO:0007669"/>
    <property type="project" value="UniProtKB-SubCell"/>
</dbReference>
<evidence type="ECO:0000256" key="1">
    <source>
        <dbReference type="ARBA" id="ARBA00004651"/>
    </source>
</evidence>
<keyword evidence="5 7" id="KW-0472">Membrane</keyword>
<feature type="transmembrane region" description="Helical" evidence="7">
    <location>
        <begin position="20"/>
        <end position="43"/>
    </location>
</feature>
<gene>
    <name evidence="9" type="ORF">NCTC13079_00340</name>
</gene>
<dbReference type="InterPro" id="IPR038766">
    <property type="entry name" value="Membrane_comp_ABC_pdt"/>
</dbReference>
<evidence type="ECO:0000313" key="9">
    <source>
        <dbReference type="EMBL" id="VEJ34819.1"/>
    </source>
</evidence>
<dbReference type="RefSeq" id="WP_126464801.1">
    <property type="nucleotide sequence ID" value="NZ_LR134523.1"/>
</dbReference>
<evidence type="ECO:0000256" key="2">
    <source>
        <dbReference type="ARBA" id="ARBA00022475"/>
    </source>
</evidence>
<dbReference type="PANTHER" id="PTHR30287">
    <property type="entry name" value="MEMBRANE COMPONENT OF PREDICTED ABC SUPERFAMILY METABOLITE UPTAKE TRANSPORTER"/>
    <property type="match status" value="1"/>
</dbReference>
<evidence type="ECO:0000259" key="8">
    <source>
        <dbReference type="Pfam" id="PF02687"/>
    </source>
</evidence>
<sequence>MKPRQKDFWREIAGGKLRFLSLFSLIAIGVFVLVGLTVTGPIMRRTVSDTLKASNAYDLKLSVKAGLEDEDLKRIDALTGVRDSEYFHRAFLQTDGRKTLDVSSMPRRITRPVIVEGKAPISPGEILLDRSLKDTYAIGEKLHFVREEDPLDPDAPPVLNRYDFTVTGFATSAEYLDESEKGTTQKGDKIDGFAYIPPLDFRDPTITDAHFQFKDLEGVAVGSAEYSEKNASHRKGFEEIFRDRPEARLSAELDEKRADIAQGRDEIDEGYRELEDGKKEIQDAAAQVAHGEKELEDGRRAYAEGIAEGEKTLAASLDSLRQARKSILFQEDRLSVGERALLDGKSRWEAAAAELADSRGTAIAGLSGIEDAFRALKEEEALLAEARKKLETSPAPADPMPPLPYTEAEVAAFQRESKEIADALPAAESNLRALEAERDRRRQMRDALAEEIGIADAEAAAGHIAALEKQIAQADADIARLRETAPAEGEEIEEKLRALEGERAALVKKRDALADERDAAKNHPRAPEYAQAKKDAEAAESAYAAAQQQLAKDEARIRTLEEKIAAQKAAERKRREISKAAREKNAAYERELAAQKDELARAKAELEEKARLLEEKKRELETKRTQGEGALQEIEAAEAELARNKAALASREEEIRAGKAQLILVKEALGRGEAECAAGASELEEKRRTGAAELDAAAKELWQGRADLEAARREYAEREPEALRELKEGAEDLDRAEELLTVLRKPTYTITPANEETKVYTFLDYAKRIDLLAGIFPVFLFAIALLLASTVTNRMVEEQRIQIGTYKALGYGNMDIAAKYVKFGSLAALLGGIPGALAGNFFLSRVIADAYFSGGAFFVLSMGLYPLHIVLAIAAGILATGLIAFLSVRGSLTERTATLLLPKQPAKGTRIFLERIRPLWARMTFLQKVTSRNLFRDKKRMAMTVIGVMGCMALLVLGFGIRTSVDGLVDKQFGEITRFDHILLYEPLLSPEDHDAYQQEIAKDPDILRRATGRLVRLRVPYSEGLAQPVNLIVPETEAALEDVVVLRDPKTKATVDLTDGAVITEKLAKIMKLSLGDSIRVKDEDDRFHDISVAAITEGYAGHYMYMNRTTYERVFAADYKANTDLVYTAGKDIARYRDYDSVTALLDTSGIRHIVEQVTDNIGFIVLVILVASSTLAVVVLSTLTSINIQERRREISTIRVLGFYPEEVTAYIYRETGVLTAVGILVGCVVGKYLHALVISLVVPDGAMLDPALGAANYLIPVAITLAISVVLMFYFHRKLQKIDMVEALKGVE</sequence>
<dbReference type="PANTHER" id="PTHR30287:SF1">
    <property type="entry name" value="INNER MEMBRANE PROTEIN"/>
    <property type="match status" value="1"/>
</dbReference>
<dbReference type="EMBL" id="LR134523">
    <property type="protein sequence ID" value="VEJ34819.1"/>
    <property type="molecule type" value="Genomic_DNA"/>
</dbReference>
<accession>A0A448V052</accession>
<feature type="transmembrane region" description="Helical" evidence="7">
    <location>
        <begin position="1164"/>
        <end position="1186"/>
    </location>
</feature>
<feature type="domain" description="ABC3 transporter permease C-terminal" evidence="8">
    <location>
        <begin position="775"/>
        <end position="890"/>
    </location>
</feature>
<feature type="compositionally biased region" description="Basic and acidic residues" evidence="6">
    <location>
        <begin position="510"/>
        <end position="521"/>
    </location>
</feature>
<feature type="transmembrane region" description="Helical" evidence="7">
    <location>
        <begin position="771"/>
        <end position="791"/>
    </location>
</feature>
<keyword evidence="3 7" id="KW-0812">Transmembrane</keyword>
<name>A0A448V052_9FIRM</name>
<feature type="transmembrane region" description="Helical" evidence="7">
    <location>
        <begin position="1258"/>
        <end position="1279"/>
    </location>
</feature>
<dbReference type="Pfam" id="PF02687">
    <property type="entry name" value="FtsX"/>
    <property type="match status" value="2"/>
</dbReference>
<evidence type="ECO:0000256" key="7">
    <source>
        <dbReference type="SAM" id="Phobius"/>
    </source>
</evidence>
<feature type="region of interest" description="Disordered" evidence="6">
    <location>
        <begin position="510"/>
        <end position="535"/>
    </location>
</feature>
<evidence type="ECO:0000256" key="5">
    <source>
        <dbReference type="ARBA" id="ARBA00023136"/>
    </source>
</evidence>
<evidence type="ECO:0000256" key="6">
    <source>
        <dbReference type="SAM" id="MobiDB-lite"/>
    </source>
</evidence>
<keyword evidence="10" id="KW-1185">Reference proteome</keyword>
<feature type="transmembrane region" description="Helical" evidence="7">
    <location>
        <begin position="823"/>
        <end position="843"/>
    </location>
</feature>
<dbReference type="KEGG" id="piv:NCTC13079_00340"/>
<dbReference type="Proteomes" id="UP000269544">
    <property type="component" value="Chromosome"/>
</dbReference>